<dbReference type="GO" id="GO:0030313">
    <property type="term" value="C:cell envelope"/>
    <property type="evidence" value="ECO:0007669"/>
    <property type="project" value="UniProtKB-SubCell"/>
</dbReference>
<sequence>MKGQIRKKILAFSLSAVVLLQVVPLESVEAEEVITLQTTPGSYSIENTYTGGNCEFDGLESSADGGDLVSFTVSPATDYYLAQVRLVQEQGVNNEVTYTVLEPDSQGVYSFEMPEGDVEIIADSISIVWDGTIDLTWYDAQEDTFELSYGAQLAGAAALVNGLFNDFPIQETETTIEGTSGYWPWLDEDGHPYGTDDSYYHVFHDTGTYSDNDNCDTTVVGDLNLITIKQGYKSSGVNLVQSTGVYWYSDIDFTDKTILLTCDINMGGVCSDFENKNDGTSWSGPNFMPIGGSFVSYVDNGCTRSSNTYNGNFDGQGHIIYNLYCSRHVNTYFGDCQGIGIIGECGCIDSSDSSKWRKLTIENLAIDGYINANRCVGGILGRNGVTTSTTVSNCINFARVEGTDAKGCGGIVGGGFSSIYVNNCANFGYISEEYNKGAGGIIGYSEGTTRNCYNLGYVAGLGTGNEDAASAIGMDYGGAYWYNNYYLKDSSTSESYPGIYASSLKGENANIIAGTEFCFAESSYDLANKVSGTGRCFAYSDEEKVSTNMADALKRVHSIGSELEALDATGIPIPRVFLVNAEVATATAITATGTPVTEYYEGQTFNDNDSFVVKVTYSDQTSEQVEDYTVTYQNGDYFKEGDTYVTVSYEVDGISFSQNITVTVHEDELDSLKLITSATNTLYCLGETFDTDGLIVRAYYISGRTEDLEVEDYSYSPMDSLSTEDEKITISYTYKNMTLSEDIWIDVLSTRAPNVHITSDTEERTVDIYQENDLLWFANQVSINRYPAENAELMNDITVTGEEAKFLPVGDQKAVSYEGTFDGNGYSITFEDEISDAVNRNAFIYSLSGTVENLTLKGSVSGGKYTAAFAACIDGGTITNCINEMSVSSTGNDVGGIAAVLRDGGKIIQCMNRGVVRSTGNYVGGIAGDVTGDGCEIKQCITTSASVVTGSAIVGGIAGRINSDQCLVTESLNFSKVNASCSSYDSSYSCGGIVGTLQNGSITKSVNKGEVASVCAMTGGVAGIASNSQTILECYNTATVSLTGTNNSPCIGGVAGMIATAKTGKTNIQNCYNTGTINLGSNTTSYHGALIGRGGGLDGVSGNYALALADTQLIVSSKTVSDANGKFWESTMDMQTVPAGTYVAIKTGVQKNAPLLLWQTESSWDEVYAELLAESENANELNDLAYLVRCHSTSAIDDSYQDKIQSMIETEQEALVQETIAAIDAIGTVTASSKQAIVQAANLYGSLSSDYTVEITNYDILENAMRQYKKITASYHITFQANDSTSAKATLSFTTLTVGYDKALSKLPTAKRSGYTFDGWYTKKSGGSKVSITTKITEDTTYYAHWTKVNVAKTKVKSIKSGKKKLTVRIKGVSGAAGYQICYSLKSSMKGYKTVTITGNKTVLNKLKAKKKYYIKVRAYKLDSKGNKVFGKWSVKKVKKTK</sequence>
<evidence type="ECO:0000259" key="2">
    <source>
        <dbReference type="Pfam" id="PF07523"/>
    </source>
</evidence>
<organism evidence="3 4">
    <name type="scientific">Eubacterium oxidoreducens</name>
    <dbReference type="NCBI Taxonomy" id="1732"/>
    <lineage>
        <taxon>Bacteria</taxon>
        <taxon>Bacillati</taxon>
        <taxon>Bacillota</taxon>
        <taxon>Clostridia</taxon>
        <taxon>Eubacteriales</taxon>
        <taxon>Eubacteriaceae</taxon>
        <taxon>Eubacterium</taxon>
    </lineage>
</organism>
<dbReference type="InterPro" id="IPR042229">
    <property type="entry name" value="Listeria/Bacterioides_rpt_sf"/>
</dbReference>
<dbReference type="Pfam" id="PF07523">
    <property type="entry name" value="Big_3"/>
    <property type="match status" value="1"/>
</dbReference>
<comment type="subcellular location">
    <subcellularLocation>
        <location evidence="1">Cell envelope</location>
    </subcellularLocation>
</comment>
<dbReference type="RefSeq" id="WP_090173730.1">
    <property type="nucleotide sequence ID" value="NZ_FMXR01000010.1"/>
</dbReference>
<dbReference type="Gene3D" id="2.160.20.110">
    <property type="match status" value="2"/>
</dbReference>
<protein>
    <submittedName>
        <fullName evidence="3">Listeria/Bacterioides repeat-containing protein</fullName>
    </submittedName>
</protein>
<evidence type="ECO:0000313" key="3">
    <source>
        <dbReference type="EMBL" id="SDB19725.1"/>
    </source>
</evidence>
<dbReference type="Pfam" id="PF09479">
    <property type="entry name" value="Flg_new"/>
    <property type="match status" value="1"/>
</dbReference>
<dbReference type="Gene3D" id="2.60.40.3630">
    <property type="match status" value="1"/>
</dbReference>
<evidence type="ECO:0000313" key="4">
    <source>
        <dbReference type="Proteomes" id="UP000199228"/>
    </source>
</evidence>
<evidence type="ECO:0000256" key="1">
    <source>
        <dbReference type="ARBA" id="ARBA00004196"/>
    </source>
</evidence>
<dbReference type="Gene3D" id="2.60.40.4270">
    <property type="entry name" value="Listeria-Bacteroides repeat domain"/>
    <property type="match status" value="1"/>
</dbReference>
<accession>A0A1G6BGJ6</accession>
<feature type="domain" description="Ig-like" evidence="2">
    <location>
        <begin position="678"/>
        <end position="738"/>
    </location>
</feature>
<reference evidence="3 4" key="1">
    <citation type="submission" date="2016-10" db="EMBL/GenBank/DDBJ databases">
        <authorList>
            <person name="de Groot N.N."/>
        </authorList>
    </citation>
    <scope>NUCLEOTIDE SEQUENCE [LARGE SCALE GENOMIC DNA]</scope>
    <source>
        <strain evidence="3 4">DSM 3217</strain>
    </source>
</reference>
<dbReference type="STRING" id="1732.SAMN02910417_01485"/>
<dbReference type="Proteomes" id="UP000199228">
    <property type="component" value="Unassembled WGS sequence"/>
</dbReference>
<dbReference type="InterPro" id="IPR013378">
    <property type="entry name" value="InlB-like_B-rpt"/>
</dbReference>
<keyword evidence="4" id="KW-1185">Reference proteome</keyword>
<dbReference type="NCBIfam" id="TIGR02543">
    <property type="entry name" value="List_Bact_rpt"/>
    <property type="match status" value="1"/>
</dbReference>
<gene>
    <name evidence="3" type="ORF">SAMN02910417_01485</name>
</gene>
<dbReference type="InterPro" id="IPR022038">
    <property type="entry name" value="Ig-like_bact"/>
</dbReference>
<dbReference type="EMBL" id="FMXR01000010">
    <property type="protein sequence ID" value="SDB19725.1"/>
    <property type="molecule type" value="Genomic_DNA"/>
</dbReference>
<proteinExistence type="predicted"/>
<dbReference type="InterPro" id="IPR013783">
    <property type="entry name" value="Ig-like_fold"/>
</dbReference>
<dbReference type="Gene3D" id="2.60.40.10">
    <property type="entry name" value="Immunoglobulins"/>
    <property type="match status" value="1"/>
</dbReference>
<name>A0A1G6BGJ6_EUBOX</name>
<dbReference type="OrthoDB" id="1998306at2"/>